<protein>
    <submittedName>
        <fullName evidence="2">Uncharacterized protein</fullName>
    </submittedName>
</protein>
<gene>
    <name evidence="2" type="ORF">TBCH5v1_1710</name>
</gene>
<feature type="transmembrane region" description="Helical" evidence="1">
    <location>
        <begin position="38"/>
        <end position="56"/>
    </location>
</feature>
<evidence type="ECO:0000256" key="1">
    <source>
        <dbReference type="SAM" id="Phobius"/>
    </source>
</evidence>
<dbReference type="AlphaFoldDB" id="A0A0S1XCX0"/>
<organism evidence="2 3">
    <name type="scientific">Thermococcus barophilus</name>
    <dbReference type="NCBI Taxonomy" id="55802"/>
    <lineage>
        <taxon>Archaea</taxon>
        <taxon>Methanobacteriati</taxon>
        <taxon>Methanobacteriota</taxon>
        <taxon>Thermococci</taxon>
        <taxon>Thermococcales</taxon>
        <taxon>Thermococcaceae</taxon>
        <taxon>Thermococcus</taxon>
    </lineage>
</organism>
<keyword evidence="1" id="KW-0472">Membrane</keyword>
<sequence length="209" mass="23453">MFLVATILTFQINLKPTEVFNIPNTTYNHGDDVMKSYFAVAIIFVVLALLFGTFSLERSKNATINESSATHANFSNSCIHPGYGEFNVHNILFNTSEKLPPEAVFRVAMPRNTTIRTKGIIFAKEYAVKEATSLRDVNKTKCYYYGKAKLKAFVGEPNLGDAWSTIQEKLKEPEELEVEIIPSEVDISLEKNATFEVKINTKNAEEGKT</sequence>
<keyword evidence="1" id="KW-0812">Transmembrane</keyword>
<dbReference type="PATRIC" id="fig|55802.8.peg.1689"/>
<dbReference type="EMBL" id="CP013050">
    <property type="protein sequence ID" value="ALM75620.1"/>
    <property type="molecule type" value="Genomic_DNA"/>
</dbReference>
<proteinExistence type="predicted"/>
<keyword evidence="1" id="KW-1133">Transmembrane helix</keyword>
<reference evidence="2 3" key="1">
    <citation type="journal article" date="2016" name="Genome Announc.">
        <title>Complete genome sequence of the hyperthermophilic and piezophilic archaeon Thermococcus barophilus Ch5, capable of growth at the expense of hydrogenogenesis from carbon monoxide and formate.</title>
        <authorList>
            <person name="Oger P."/>
            <person name="Sokolova T.G."/>
            <person name="Kozhevnikova D.A."/>
            <person name="Taranov E.A."/>
            <person name="Vannier P."/>
            <person name="Lee H.S."/>
            <person name="Kwon K.K."/>
            <person name="Kang S.G."/>
            <person name="Lee J.H."/>
            <person name="Bonch-Osmolovskaya E.A."/>
            <person name="Lebedinsky A.V."/>
        </authorList>
    </citation>
    <scope>NUCLEOTIDE SEQUENCE [LARGE SCALE GENOMIC DNA]</scope>
    <source>
        <strain evidence="3">Ch5</strain>
    </source>
</reference>
<name>A0A0S1XCX0_THEBA</name>
<evidence type="ECO:0000313" key="2">
    <source>
        <dbReference type="EMBL" id="ALM75620.1"/>
    </source>
</evidence>
<dbReference type="STRING" id="55802.TBCH5v1_1710"/>
<dbReference type="Proteomes" id="UP000066042">
    <property type="component" value="Chromosome"/>
</dbReference>
<accession>A0A0S1XCX0</accession>
<evidence type="ECO:0000313" key="3">
    <source>
        <dbReference type="Proteomes" id="UP000066042"/>
    </source>
</evidence>